<dbReference type="EMBL" id="CP044222">
    <property type="protein sequence ID" value="QEW07645.1"/>
    <property type="molecule type" value="Genomic_DNA"/>
</dbReference>
<evidence type="ECO:0000256" key="2">
    <source>
        <dbReference type="ARBA" id="ARBA00022475"/>
    </source>
</evidence>
<dbReference type="Pfam" id="PF06271">
    <property type="entry name" value="RDD"/>
    <property type="match status" value="1"/>
</dbReference>
<sequence length="155" mass="17794">MNSPAKRPFRTDVPGIRPASLIKRLMAMLYDFMLILAIWVVTGFVAVALNDGEAVEGPLFKTALFCLTFLFFGYFWTRLGQTLGMQAWRLRVQTLDGYHLSWSRALMRFMLAIISFIPLGLGYLWILFSDEKLAWHDKLSESCIVQLPKTPKKND</sequence>
<evidence type="ECO:0000256" key="1">
    <source>
        <dbReference type="ARBA" id="ARBA00004651"/>
    </source>
</evidence>
<evidence type="ECO:0000256" key="5">
    <source>
        <dbReference type="ARBA" id="ARBA00023136"/>
    </source>
</evidence>
<feature type="transmembrane region" description="Helical" evidence="6">
    <location>
        <begin position="27"/>
        <end position="47"/>
    </location>
</feature>
<dbReference type="AlphaFoldDB" id="A0A5J6LGF9"/>
<feature type="transmembrane region" description="Helical" evidence="6">
    <location>
        <begin position="59"/>
        <end position="77"/>
    </location>
</feature>
<evidence type="ECO:0000259" key="7">
    <source>
        <dbReference type="Pfam" id="PF06271"/>
    </source>
</evidence>
<keyword evidence="4 6" id="KW-1133">Transmembrane helix</keyword>
<evidence type="ECO:0000313" key="8">
    <source>
        <dbReference type="EMBL" id="QEW07645.1"/>
    </source>
</evidence>
<dbReference type="Proteomes" id="UP000325606">
    <property type="component" value="Chromosome"/>
</dbReference>
<feature type="transmembrane region" description="Helical" evidence="6">
    <location>
        <begin position="109"/>
        <end position="128"/>
    </location>
</feature>
<evidence type="ECO:0000256" key="6">
    <source>
        <dbReference type="SAM" id="Phobius"/>
    </source>
</evidence>
<organism evidence="8 9">
    <name type="scientific">Nitrincola iocasae</name>
    <dbReference type="NCBI Taxonomy" id="2614693"/>
    <lineage>
        <taxon>Bacteria</taxon>
        <taxon>Pseudomonadati</taxon>
        <taxon>Pseudomonadota</taxon>
        <taxon>Gammaproteobacteria</taxon>
        <taxon>Oceanospirillales</taxon>
        <taxon>Oceanospirillaceae</taxon>
        <taxon>Nitrincola</taxon>
    </lineage>
</organism>
<name>A0A5J6LGF9_9GAMM</name>
<dbReference type="InterPro" id="IPR051791">
    <property type="entry name" value="Pra-immunoreactive"/>
</dbReference>
<dbReference type="InterPro" id="IPR010432">
    <property type="entry name" value="RDD"/>
</dbReference>
<dbReference type="RefSeq" id="WP_151057277.1">
    <property type="nucleotide sequence ID" value="NZ_CP044222.1"/>
</dbReference>
<accession>A0A5J6LGF9</accession>
<evidence type="ECO:0000256" key="4">
    <source>
        <dbReference type="ARBA" id="ARBA00022989"/>
    </source>
</evidence>
<protein>
    <submittedName>
        <fullName evidence="8">RDD family protein</fullName>
    </submittedName>
</protein>
<evidence type="ECO:0000313" key="9">
    <source>
        <dbReference type="Proteomes" id="UP000325606"/>
    </source>
</evidence>
<comment type="subcellular location">
    <subcellularLocation>
        <location evidence="1">Cell membrane</location>
        <topology evidence="1">Multi-pass membrane protein</topology>
    </subcellularLocation>
</comment>
<reference evidence="8 9" key="1">
    <citation type="submission" date="2019-09" db="EMBL/GenBank/DDBJ databases">
        <title>Nitrincola iocasae sp. nov., a bacterium isolated from the sediment collected at a cold seep field in South China Sea.</title>
        <authorList>
            <person name="Zhang H."/>
            <person name="Wang H."/>
            <person name="Li C."/>
        </authorList>
    </citation>
    <scope>NUCLEOTIDE SEQUENCE [LARGE SCALE GENOMIC DNA]</scope>
    <source>
        <strain evidence="8 9">KXZD1103</strain>
    </source>
</reference>
<keyword evidence="2" id="KW-1003">Cell membrane</keyword>
<dbReference type="PANTHER" id="PTHR36115:SF10">
    <property type="entry name" value="RDD DOMAIN-CONTAINING PROTEIN"/>
    <property type="match status" value="1"/>
</dbReference>
<dbReference type="GO" id="GO:0005886">
    <property type="term" value="C:plasma membrane"/>
    <property type="evidence" value="ECO:0007669"/>
    <property type="project" value="UniProtKB-SubCell"/>
</dbReference>
<dbReference type="KEGG" id="nik:F5I99_14705"/>
<gene>
    <name evidence="8" type="ORF">F5I99_14705</name>
</gene>
<keyword evidence="5 6" id="KW-0472">Membrane</keyword>
<feature type="domain" description="RDD" evidence="7">
    <location>
        <begin position="19"/>
        <end position="140"/>
    </location>
</feature>
<proteinExistence type="predicted"/>
<dbReference type="PANTHER" id="PTHR36115">
    <property type="entry name" value="PROLINE-RICH ANTIGEN HOMOLOG-RELATED"/>
    <property type="match status" value="1"/>
</dbReference>
<keyword evidence="9" id="KW-1185">Reference proteome</keyword>
<evidence type="ECO:0000256" key="3">
    <source>
        <dbReference type="ARBA" id="ARBA00022692"/>
    </source>
</evidence>
<keyword evidence="3 6" id="KW-0812">Transmembrane</keyword>